<evidence type="ECO:0000313" key="3">
    <source>
        <dbReference type="Proteomes" id="UP000075885"/>
    </source>
</evidence>
<keyword evidence="1" id="KW-0732">Signal</keyword>
<dbReference type="VEuPathDB" id="VectorBase:AEPI005985"/>
<accession>A0A182PGC6</accession>
<sequence>MDPFLFGLFCATLAGFALPNLKADIIAQRFSNNSYSCFVRHTKDGLEYHLTYNVCILEPSGNDATSAAGVGQVELRCLYYECTITAAELMAADGQLDCFRHVYTTPLPHPPTNDRITYRQSTAVPSPTRSRTKRDFSWVSFLEKISFMGRHQSTVSKQNEAYFHYNFMNKPSGGSGGSADGSRPVVQTAPPISTTTPAPVDPLASVSGYSSVLFINASAFWLVNMEVIGFGRFWASVLLLAMLMGAICTGAPFQCDDPEGNAEETFGKLQSIPPSTTEFVALEDAPVEYVPTKTQQDVLKSRNSKFLGVDRSSEEE</sequence>
<organism evidence="2 3">
    <name type="scientific">Anopheles epiroticus</name>
    <dbReference type="NCBI Taxonomy" id="199890"/>
    <lineage>
        <taxon>Eukaryota</taxon>
        <taxon>Metazoa</taxon>
        <taxon>Ecdysozoa</taxon>
        <taxon>Arthropoda</taxon>
        <taxon>Hexapoda</taxon>
        <taxon>Insecta</taxon>
        <taxon>Pterygota</taxon>
        <taxon>Neoptera</taxon>
        <taxon>Endopterygota</taxon>
        <taxon>Diptera</taxon>
        <taxon>Nematocera</taxon>
        <taxon>Culicoidea</taxon>
        <taxon>Culicidae</taxon>
        <taxon>Anophelinae</taxon>
        <taxon>Anopheles</taxon>
    </lineage>
</organism>
<feature type="chain" id="PRO_5008131295" evidence="1">
    <location>
        <begin position="24"/>
        <end position="316"/>
    </location>
</feature>
<proteinExistence type="predicted"/>
<reference evidence="2" key="2">
    <citation type="submission" date="2020-05" db="UniProtKB">
        <authorList>
            <consortium name="EnsemblMetazoa"/>
        </authorList>
    </citation>
    <scope>IDENTIFICATION</scope>
    <source>
        <strain evidence="2">Epiroticus2</strain>
    </source>
</reference>
<dbReference type="Proteomes" id="UP000075885">
    <property type="component" value="Unassembled WGS sequence"/>
</dbReference>
<name>A0A182PGC6_9DIPT</name>
<evidence type="ECO:0000256" key="1">
    <source>
        <dbReference type="SAM" id="SignalP"/>
    </source>
</evidence>
<dbReference type="AlphaFoldDB" id="A0A182PGC6"/>
<dbReference type="EnsemblMetazoa" id="AEPI005985-RA">
    <property type="protein sequence ID" value="AEPI005985-PA"/>
    <property type="gene ID" value="AEPI005985"/>
</dbReference>
<feature type="signal peptide" evidence="1">
    <location>
        <begin position="1"/>
        <end position="23"/>
    </location>
</feature>
<reference evidence="3" key="1">
    <citation type="submission" date="2013-03" db="EMBL/GenBank/DDBJ databases">
        <title>The Genome Sequence of Anopheles epiroticus epiroticus2.</title>
        <authorList>
            <consortium name="The Broad Institute Genomics Platform"/>
            <person name="Neafsey D.E."/>
            <person name="Howell P."/>
            <person name="Walker B."/>
            <person name="Young S.K."/>
            <person name="Zeng Q."/>
            <person name="Gargeya S."/>
            <person name="Fitzgerald M."/>
            <person name="Haas B."/>
            <person name="Abouelleil A."/>
            <person name="Allen A.W."/>
            <person name="Alvarado L."/>
            <person name="Arachchi H.M."/>
            <person name="Berlin A.M."/>
            <person name="Chapman S.B."/>
            <person name="Gainer-Dewar J."/>
            <person name="Goldberg J."/>
            <person name="Griggs A."/>
            <person name="Gujja S."/>
            <person name="Hansen M."/>
            <person name="Howarth C."/>
            <person name="Imamovic A."/>
            <person name="Ireland A."/>
            <person name="Larimer J."/>
            <person name="McCowan C."/>
            <person name="Murphy C."/>
            <person name="Pearson M."/>
            <person name="Poon T.W."/>
            <person name="Priest M."/>
            <person name="Roberts A."/>
            <person name="Saif S."/>
            <person name="Shea T."/>
            <person name="Sisk P."/>
            <person name="Sykes S."/>
            <person name="Wortman J."/>
            <person name="Nusbaum C."/>
            <person name="Birren B."/>
        </authorList>
    </citation>
    <scope>NUCLEOTIDE SEQUENCE [LARGE SCALE GENOMIC DNA]</scope>
    <source>
        <strain evidence="3">Epiroticus2</strain>
    </source>
</reference>
<evidence type="ECO:0000313" key="2">
    <source>
        <dbReference type="EnsemblMetazoa" id="AEPI005985-PA"/>
    </source>
</evidence>
<protein>
    <submittedName>
        <fullName evidence="2">Uncharacterized protein</fullName>
    </submittedName>
</protein>
<keyword evidence="3" id="KW-1185">Reference proteome</keyword>